<dbReference type="InterPro" id="IPR013154">
    <property type="entry name" value="ADH-like_N"/>
</dbReference>
<dbReference type="SUPFAM" id="SSF51735">
    <property type="entry name" value="NAD(P)-binding Rossmann-fold domains"/>
    <property type="match status" value="1"/>
</dbReference>
<dbReference type="Gene3D" id="3.40.50.720">
    <property type="entry name" value="NAD(P)-binding Rossmann-like Domain"/>
    <property type="match status" value="1"/>
</dbReference>
<dbReference type="PANTHER" id="PTHR45348">
    <property type="entry name" value="HYPOTHETICAL OXIDOREDUCTASE (EUROFUNG)"/>
    <property type="match status" value="1"/>
</dbReference>
<dbReference type="Gene3D" id="3.90.180.10">
    <property type="entry name" value="Medium-chain alcohol dehydrogenases, catalytic domain"/>
    <property type="match status" value="1"/>
</dbReference>
<gene>
    <name evidence="2" type="ORF">PISMIDRAFT_104027</name>
</gene>
<dbReference type="Pfam" id="PF08240">
    <property type="entry name" value="ADH_N"/>
    <property type="match status" value="1"/>
</dbReference>
<dbReference type="SUPFAM" id="SSF50129">
    <property type="entry name" value="GroES-like"/>
    <property type="match status" value="1"/>
</dbReference>
<dbReference type="CDD" id="cd08249">
    <property type="entry name" value="enoyl_reductase_like"/>
    <property type="match status" value="1"/>
</dbReference>
<dbReference type="SMART" id="SM00829">
    <property type="entry name" value="PKS_ER"/>
    <property type="match status" value="1"/>
</dbReference>
<accession>A0A0C9Z5R2</accession>
<dbReference type="HOGENOM" id="CLU_026673_16_5_1"/>
<feature type="domain" description="Enoyl reductase (ER)" evidence="1">
    <location>
        <begin position="13"/>
        <end position="336"/>
    </location>
</feature>
<dbReference type="InterPro" id="IPR020843">
    <property type="entry name" value="ER"/>
</dbReference>
<dbReference type="InterPro" id="IPR036291">
    <property type="entry name" value="NAD(P)-bd_dom_sf"/>
</dbReference>
<keyword evidence="3" id="KW-1185">Reference proteome</keyword>
<proteinExistence type="predicted"/>
<sequence>MTGKHLALILPARQSPFTVGVRETNEPGPGEILVRIRSTALNPSDAKAQKRGIYVTKFPAVLGSDAAGVVEKVGEGVTRFDPGDDVFFHGAYDDNDLSTFQQYAIAVVDFAAKIPDSLSYDQAATLPLGIATATIGLYGKVNGLSLVPPWKHGGLGKYRGMPIIIFGGAGSVGNYAIQLARMSGFSPIITTASLRNTNYLKNLGATHVIDRYLSLPELKQAVERITSAPIHVIYDTVSIRETQEAAWQLLGPQGRLVVTLPSVIDDRQRVIHTNGNPHSEENWETGRQLWLHLSRWLEKGDIVPNHVETIPGGLKGIGAALERFEGGQVDGVKLVARPPETER</sequence>
<dbReference type="InterPro" id="IPR047122">
    <property type="entry name" value="Trans-enoyl_RdTase-like"/>
</dbReference>
<dbReference type="AlphaFoldDB" id="A0A0C9Z5R2"/>
<evidence type="ECO:0000313" key="3">
    <source>
        <dbReference type="Proteomes" id="UP000054018"/>
    </source>
</evidence>
<dbReference type="PANTHER" id="PTHR45348:SF2">
    <property type="entry name" value="ZINC-TYPE ALCOHOL DEHYDROGENASE-LIKE PROTEIN C2E1P3.01"/>
    <property type="match status" value="1"/>
</dbReference>
<dbReference type="InterPro" id="IPR013149">
    <property type="entry name" value="ADH-like_C"/>
</dbReference>
<reference evidence="2 3" key="1">
    <citation type="submission" date="2014-04" db="EMBL/GenBank/DDBJ databases">
        <authorList>
            <consortium name="DOE Joint Genome Institute"/>
            <person name="Kuo A."/>
            <person name="Kohler A."/>
            <person name="Costa M.D."/>
            <person name="Nagy L.G."/>
            <person name="Floudas D."/>
            <person name="Copeland A."/>
            <person name="Barry K.W."/>
            <person name="Cichocki N."/>
            <person name="Veneault-Fourrey C."/>
            <person name="LaButti K."/>
            <person name="Lindquist E.A."/>
            <person name="Lipzen A."/>
            <person name="Lundell T."/>
            <person name="Morin E."/>
            <person name="Murat C."/>
            <person name="Sun H."/>
            <person name="Tunlid A."/>
            <person name="Henrissat B."/>
            <person name="Grigoriev I.V."/>
            <person name="Hibbett D.S."/>
            <person name="Martin F."/>
            <person name="Nordberg H.P."/>
            <person name="Cantor M.N."/>
            <person name="Hua S.X."/>
        </authorList>
    </citation>
    <scope>NUCLEOTIDE SEQUENCE [LARGE SCALE GENOMIC DNA]</scope>
    <source>
        <strain evidence="2 3">441</strain>
    </source>
</reference>
<protein>
    <recommendedName>
        <fullName evidence="1">Enoyl reductase (ER) domain-containing protein</fullName>
    </recommendedName>
</protein>
<dbReference type="Pfam" id="PF00107">
    <property type="entry name" value="ADH_zinc_N"/>
    <property type="match status" value="1"/>
</dbReference>
<dbReference type="InterPro" id="IPR011032">
    <property type="entry name" value="GroES-like_sf"/>
</dbReference>
<dbReference type="GO" id="GO:0016651">
    <property type="term" value="F:oxidoreductase activity, acting on NAD(P)H"/>
    <property type="evidence" value="ECO:0007669"/>
    <property type="project" value="InterPro"/>
</dbReference>
<reference evidence="3" key="2">
    <citation type="submission" date="2015-01" db="EMBL/GenBank/DDBJ databases">
        <title>Evolutionary Origins and Diversification of the Mycorrhizal Mutualists.</title>
        <authorList>
            <consortium name="DOE Joint Genome Institute"/>
            <consortium name="Mycorrhizal Genomics Consortium"/>
            <person name="Kohler A."/>
            <person name="Kuo A."/>
            <person name="Nagy L.G."/>
            <person name="Floudas D."/>
            <person name="Copeland A."/>
            <person name="Barry K.W."/>
            <person name="Cichocki N."/>
            <person name="Veneault-Fourrey C."/>
            <person name="LaButti K."/>
            <person name="Lindquist E.A."/>
            <person name="Lipzen A."/>
            <person name="Lundell T."/>
            <person name="Morin E."/>
            <person name="Murat C."/>
            <person name="Riley R."/>
            <person name="Ohm R."/>
            <person name="Sun H."/>
            <person name="Tunlid A."/>
            <person name="Henrissat B."/>
            <person name="Grigoriev I.V."/>
            <person name="Hibbett D.S."/>
            <person name="Martin F."/>
        </authorList>
    </citation>
    <scope>NUCLEOTIDE SEQUENCE [LARGE SCALE GENOMIC DNA]</scope>
    <source>
        <strain evidence="3">441</strain>
    </source>
</reference>
<evidence type="ECO:0000259" key="1">
    <source>
        <dbReference type="SMART" id="SM00829"/>
    </source>
</evidence>
<dbReference type="EMBL" id="KN833751">
    <property type="protein sequence ID" value="KIK21459.1"/>
    <property type="molecule type" value="Genomic_DNA"/>
</dbReference>
<dbReference type="Proteomes" id="UP000054018">
    <property type="component" value="Unassembled WGS sequence"/>
</dbReference>
<name>A0A0C9Z5R2_9AGAM</name>
<organism evidence="2 3">
    <name type="scientific">Pisolithus microcarpus 441</name>
    <dbReference type="NCBI Taxonomy" id="765257"/>
    <lineage>
        <taxon>Eukaryota</taxon>
        <taxon>Fungi</taxon>
        <taxon>Dikarya</taxon>
        <taxon>Basidiomycota</taxon>
        <taxon>Agaricomycotina</taxon>
        <taxon>Agaricomycetes</taxon>
        <taxon>Agaricomycetidae</taxon>
        <taxon>Boletales</taxon>
        <taxon>Sclerodermatineae</taxon>
        <taxon>Pisolithaceae</taxon>
        <taxon>Pisolithus</taxon>
    </lineage>
</organism>
<dbReference type="OrthoDB" id="3233595at2759"/>
<dbReference type="STRING" id="765257.A0A0C9Z5R2"/>
<evidence type="ECO:0000313" key="2">
    <source>
        <dbReference type="EMBL" id="KIK21459.1"/>
    </source>
</evidence>